<evidence type="ECO:0000256" key="4">
    <source>
        <dbReference type="ARBA" id="ARBA00022691"/>
    </source>
</evidence>
<keyword evidence="3" id="KW-0808">Transferase</keyword>
<geneLocation type="plasmid" evidence="8 9">
    <name>unnamed5</name>
</geneLocation>
<dbReference type="Pfam" id="PF02384">
    <property type="entry name" value="N6_Mtase"/>
    <property type="match status" value="1"/>
</dbReference>
<protein>
    <recommendedName>
        <fullName evidence="1">site-specific DNA-methyltransferase (adenine-specific)</fullName>
        <ecNumber evidence="1">2.1.1.72</ecNumber>
    </recommendedName>
</protein>
<dbReference type="OrthoDB" id="9814572at2"/>
<dbReference type="GO" id="GO:0009007">
    <property type="term" value="F:site-specific DNA-methyltransferase (adenine-specific) activity"/>
    <property type="evidence" value="ECO:0007669"/>
    <property type="project" value="UniProtKB-EC"/>
</dbReference>
<accession>A0A3G8YW22</accession>
<dbReference type="InterPro" id="IPR051537">
    <property type="entry name" value="DNA_Adenine_Mtase"/>
</dbReference>
<dbReference type="KEGG" id="dph:EHF33_20870"/>
<keyword evidence="9" id="KW-1185">Reference proteome</keyword>
<dbReference type="InterPro" id="IPR003356">
    <property type="entry name" value="DNA_methylase_A-5"/>
</dbReference>
<dbReference type="InterPro" id="IPR029063">
    <property type="entry name" value="SAM-dependent_MTases_sf"/>
</dbReference>
<evidence type="ECO:0000256" key="5">
    <source>
        <dbReference type="ARBA" id="ARBA00022747"/>
    </source>
</evidence>
<keyword evidence="4" id="KW-0949">S-adenosyl-L-methionine</keyword>
<dbReference type="Gene3D" id="3.40.50.150">
    <property type="entry name" value="Vaccinia Virus protein VP39"/>
    <property type="match status" value="1"/>
</dbReference>
<dbReference type="EC" id="2.1.1.72" evidence="1"/>
<dbReference type="GO" id="GO:0032259">
    <property type="term" value="P:methylation"/>
    <property type="evidence" value="ECO:0007669"/>
    <property type="project" value="UniProtKB-KW"/>
</dbReference>
<keyword evidence="5" id="KW-0680">Restriction system</keyword>
<feature type="domain" description="DNA methylase adenine-specific" evidence="7">
    <location>
        <begin position="7"/>
        <end position="280"/>
    </location>
</feature>
<evidence type="ECO:0000256" key="3">
    <source>
        <dbReference type="ARBA" id="ARBA00022679"/>
    </source>
</evidence>
<sequence>MKVDHITPHSLARLNAALLDIRPGMRLLDFAVGYAGTWVAVAKRLHDQGENPNSVYFVGQDVSPKVLLVATCHLMLHGITSFQLQTGDALTDPQTDASRFDRVVADPTFGLHITARNDNWRYDPRFLAARTPPRSAEWLFMMHGLSVLAPGGRAVFITIHGPLFRSGSEREIRKFYANWLTAVVALPRALYPGTSLAVALTVFDRPADHSSAENDVLMINASQLRAKDGRHNILSSEVIDRLAKLVVSGSDEELPAIHEFVDQARLADNDHSWQPSRYVYEPAPYVRSLEDIRSDLAAAQKTAQQAASAMKAALDALE</sequence>
<dbReference type="PANTHER" id="PTHR42933:SF1">
    <property type="entry name" value="SITE-SPECIFIC DNA-METHYLTRANSFERASE (ADENINE-SPECIFIC)"/>
    <property type="match status" value="1"/>
</dbReference>
<comment type="catalytic activity">
    <reaction evidence="6">
        <text>a 2'-deoxyadenosine in DNA + S-adenosyl-L-methionine = an N(6)-methyl-2'-deoxyadenosine in DNA + S-adenosyl-L-homocysteine + H(+)</text>
        <dbReference type="Rhea" id="RHEA:15197"/>
        <dbReference type="Rhea" id="RHEA-COMP:12418"/>
        <dbReference type="Rhea" id="RHEA-COMP:12419"/>
        <dbReference type="ChEBI" id="CHEBI:15378"/>
        <dbReference type="ChEBI" id="CHEBI:57856"/>
        <dbReference type="ChEBI" id="CHEBI:59789"/>
        <dbReference type="ChEBI" id="CHEBI:90615"/>
        <dbReference type="ChEBI" id="CHEBI:90616"/>
        <dbReference type="EC" id="2.1.1.72"/>
    </reaction>
</comment>
<evidence type="ECO:0000313" key="9">
    <source>
        <dbReference type="Proteomes" id="UP000276417"/>
    </source>
</evidence>
<dbReference type="EMBL" id="CP034189">
    <property type="protein sequence ID" value="AZI45366.1"/>
    <property type="molecule type" value="Genomic_DNA"/>
</dbReference>
<dbReference type="PANTHER" id="PTHR42933">
    <property type="entry name" value="SLR6095 PROTEIN"/>
    <property type="match status" value="1"/>
</dbReference>
<reference evidence="8 9" key="1">
    <citation type="submission" date="2018-11" db="EMBL/GenBank/DDBJ databases">
        <title>Deinococcus shelandsis sp. nov., isolated from South Shetland Islands soil of Antarctica.</title>
        <authorList>
            <person name="Tian J."/>
        </authorList>
    </citation>
    <scope>NUCLEOTIDE SEQUENCE [LARGE SCALE GENOMIC DNA]</scope>
    <source>
        <strain evidence="8 9">S14-83T</strain>
        <plasmid evidence="8 9">unnamed5</plasmid>
    </source>
</reference>
<keyword evidence="8" id="KW-0614">Plasmid</keyword>
<dbReference type="SUPFAM" id="SSF53335">
    <property type="entry name" value="S-adenosyl-L-methionine-dependent methyltransferases"/>
    <property type="match status" value="1"/>
</dbReference>
<name>A0A3G8YW22_9DEIO</name>
<evidence type="ECO:0000256" key="2">
    <source>
        <dbReference type="ARBA" id="ARBA00022603"/>
    </source>
</evidence>
<keyword evidence="2" id="KW-0489">Methyltransferase</keyword>
<organism evidence="8 9">
    <name type="scientific">Deinococcus psychrotolerans</name>
    <dbReference type="NCBI Taxonomy" id="2489213"/>
    <lineage>
        <taxon>Bacteria</taxon>
        <taxon>Thermotogati</taxon>
        <taxon>Deinococcota</taxon>
        <taxon>Deinococci</taxon>
        <taxon>Deinococcales</taxon>
        <taxon>Deinococcaceae</taxon>
        <taxon>Deinococcus</taxon>
    </lineage>
</organism>
<gene>
    <name evidence="8" type="ORF">EHF33_20870</name>
</gene>
<evidence type="ECO:0000259" key="7">
    <source>
        <dbReference type="Pfam" id="PF02384"/>
    </source>
</evidence>
<evidence type="ECO:0000256" key="6">
    <source>
        <dbReference type="ARBA" id="ARBA00047942"/>
    </source>
</evidence>
<dbReference type="RefSeq" id="WP_124875903.1">
    <property type="nucleotide sequence ID" value="NZ_CP034189.1"/>
</dbReference>
<evidence type="ECO:0000313" key="8">
    <source>
        <dbReference type="EMBL" id="AZI45366.1"/>
    </source>
</evidence>
<dbReference type="GO" id="GO:0008170">
    <property type="term" value="F:N-methyltransferase activity"/>
    <property type="evidence" value="ECO:0007669"/>
    <property type="project" value="InterPro"/>
</dbReference>
<dbReference type="Proteomes" id="UP000276417">
    <property type="component" value="Plasmid unnamed5"/>
</dbReference>
<dbReference type="GO" id="GO:0009307">
    <property type="term" value="P:DNA restriction-modification system"/>
    <property type="evidence" value="ECO:0007669"/>
    <property type="project" value="UniProtKB-KW"/>
</dbReference>
<evidence type="ECO:0000256" key="1">
    <source>
        <dbReference type="ARBA" id="ARBA00011900"/>
    </source>
</evidence>
<dbReference type="GO" id="GO:0003677">
    <property type="term" value="F:DNA binding"/>
    <property type="evidence" value="ECO:0007669"/>
    <property type="project" value="InterPro"/>
</dbReference>
<dbReference type="AlphaFoldDB" id="A0A3G8YW22"/>
<proteinExistence type="predicted"/>